<dbReference type="EMBL" id="JAUCMV010000003">
    <property type="protein sequence ID" value="KAK0407594.1"/>
    <property type="molecule type" value="Genomic_DNA"/>
</dbReference>
<dbReference type="AlphaFoldDB" id="A0AA39HLJ5"/>
<protein>
    <submittedName>
        <fullName evidence="1">Uncharacterized protein</fullName>
    </submittedName>
</protein>
<name>A0AA39HLJ5_9BILA</name>
<keyword evidence="2" id="KW-1185">Reference proteome</keyword>
<evidence type="ECO:0000313" key="1">
    <source>
        <dbReference type="EMBL" id="KAK0407594.1"/>
    </source>
</evidence>
<dbReference type="Proteomes" id="UP001175271">
    <property type="component" value="Unassembled WGS sequence"/>
</dbReference>
<proteinExistence type="predicted"/>
<sequence>MNDSHSDIGADLTKSNRRLSKNDNTREFVANLQEKLADPESHVGIAGFNRILEMIFLLNFDYDCSTEPQENRTKRSPFALLGLAVKPLGLLYDAFVHNKFLGLREKVNRLKMDLNNIKWYTAELENYGRKIYRTIAGH</sequence>
<evidence type="ECO:0000313" key="2">
    <source>
        <dbReference type="Proteomes" id="UP001175271"/>
    </source>
</evidence>
<comment type="caution">
    <text evidence="1">The sequence shown here is derived from an EMBL/GenBank/DDBJ whole genome shotgun (WGS) entry which is preliminary data.</text>
</comment>
<accession>A0AA39HLJ5</accession>
<reference evidence="1" key="1">
    <citation type="submission" date="2023-06" db="EMBL/GenBank/DDBJ databases">
        <title>Genomic analysis of the entomopathogenic nematode Steinernema hermaphroditum.</title>
        <authorList>
            <person name="Schwarz E.M."/>
            <person name="Heppert J.K."/>
            <person name="Baniya A."/>
            <person name="Schwartz H.T."/>
            <person name="Tan C.-H."/>
            <person name="Antoshechkin I."/>
            <person name="Sternberg P.W."/>
            <person name="Goodrich-Blair H."/>
            <person name="Dillman A.R."/>
        </authorList>
    </citation>
    <scope>NUCLEOTIDE SEQUENCE</scope>
    <source>
        <strain evidence="1">PS9179</strain>
        <tissue evidence="1">Whole animal</tissue>
    </source>
</reference>
<gene>
    <name evidence="1" type="ORF">QR680_003483</name>
</gene>
<organism evidence="1 2">
    <name type="scientific">Steinernema hermaphroditum</name>
    <dbReference type="NCBI Taxonomy" id="289476"/>
    <lineage>
        <taxon>Eukaryota</taxon>
        <taxon>Metazoa</taxon>
        <taxon>Ecdysozoa</taxon>
        <taxon>Nematoda</taxon>
        <taxon>Chromadorea</taxon>
        <taxon>Rhabditida</taxon>
        <taxon>Tylenchina</taxon>
        <taxon>Panagrolaimomorpha</taxon>
        <taxon>Strongyloidoidea</taxon>
        <taxon>Steinernematidae</taxon>
        <taxon>Steinernema</taxon>
    </lineage>
</organism>